<dbReference type="Gene3D" id="3.40.50.880">
    <property type="match status" value="1"/>
</dbReference>
<keyword evidence="5 10" id="KW-0315">Glutamine amidotransferase</keyword>
<feature type="active site" evidence="10 11">
    <location>
        <position position="185"/>
    </location>
</feature>
<evidence type="ECO:0000256" key="3">
    <source>
        <dbReference type="ARBA" id="ARBA00022605"/>
    </source>
</evidence>
<dbReference type="AlphaFoldDB" id="A0A1T5FB54"/>
<evidence type="ECO:0000313" key="13">
    <source>
        <dbReference type="EMBL" id="SKB93372.1"/>
    </source>
</evidence>
<comment type="catalytic activity">
    <reaction evidence="9 10">
        <text>L-glutamine + H2O = L-glutamate + NH4(+)</text>
        <dbReference type="Rhea" id="RHEA:15889"/>
        <dbReference type="ChEBI" id="CHEBI:15377"/>
        <dbReference type="ChEBI" id="CHEBI:28938"/>
        <dbReference type="ChEBI" id="CHEBI:29985"/>
        <dbReference type="ChEBI" id="CHEBI:58359"/>
        <dbReference type="EC" id="3.5.1.2"/>
    </reaction>
</comment>
<organism evidence="13 14">
    <name type="scientific">Daejeonella lutea</name>
    <dbReference type="NCBI Taxonomy" id="572036"/>
    <lineage>
        <taxon>Bacteria</taxon>
        <taxon>Pseudomonadati</taxon>
        <taxon>Bacteroidota</taxon>
        <taxon>Sphingobacteriia</taxon>
        <taxon>Sphingobacteriales</taxon>
        <taxon>Sphingobacteriaceae</taxon>
        <taxon>Daejeonella</taxon>
    </lineage>
</organism>
<dbReference type="HAMAP" id="MF_00278">
    <property type="entry name" value="HisH"/>
    <property type="match status" value="1"/>
</dbReference>
<keyword evidence="4 10" id="KW-0378">Hydrolase</keyword>
<dbReference type="NCBIfam" id="TIGR01855">
    <property type="entry name" value="IMP_synth_hisH"/>
    <property type="match status" value="1"/>
</dbReference>
<evidence type="ECO:0000256" key="2">
    <source>
        <dbReference type="ARBA" id="ARBA00011152"/>
    </source>
</evidence>
<evidence type="ECO:0000259" key="12">
    <source>
        <dbReference type="Pfam" id="PF00117"/>
    </source>
</evidence>
<evidence type="ECO:0000256" key="6">
    <source>
        <dbReference type="ARBA" id="ARBA00023102"/>
    </source>
</evidence>
<dbReference type="OrthoDB" id="9807137at2"/>
<comment type="catalytic activity">
    <reaction evidence="8 10">
        <text>5-[(5-phospho-1-deoxy-D-ribulos-1-ylimino)methylamino]-1-(5-phospho-beta-D-ribosyl)imidazole-4-carboxamide + L-glutamine = D-erythro-1-(imidazol-4-yl)glycerol 3-phosphate + 5-amino-1-(5-phospho-beta-D-ribosyl)imidazole-4-carboxamide + L-glutamate + H(+)</text>
        <dbReference type="Rhea" id="RHEA:24793"/>
        <dbReference type="ChEBI" id="CHEBI:15378"/>
        <dbReference type="ChEBI" id="CHEBI:29985"/>
        <dbReference type="ChEBI" id="CHEBI:58278"/>
        <dbReference type="ChEBI" id="CHEBI:58359"/>
        <dbReference type="ChEBI" id="CHEBI:58475"/>
        <dbReference type="ChEBI" id="CHEBI:58525"/>
        <dbReference type="EC" id="4.3.2.10"/>
    </reaction>
</comment>
<evidence type="ECO:0000256" key="8">
    <source>
        <dbReference type="ARBA" id="ARBA00047838"/>
    </source>
</evidence>
<dbReference type="EMBL" id="FUYR01000007">
    <property type="protein sequence ID" value="SKB93372.1"/>
    <property type="molecule type" value="Genomic_DNA"/>
</dbReference>
<reference evidence="14" key="1">
    <citation type="submission" date="2017-02" db="EMBL/GenBank/DDBJ databases">
        <authorList>
            <person name="Varghese N."/>
            <person name="Submissions S."/>
        </authorList>
    </citation>
    <scope>NUCLEOTIDE SEQUENCE [LARGE SCALE GENOMIC DNA]</scope>
    <source>
        <strain evidence="14">DSM 22385</strain>
    </source>
</reference>
<dbReference type="STRING" id="572036.SAMN05661099_3565"/>
<dbReference type="RefSeq" id="WP_079704063.1">
    <property type="nucleotide sequence ID" value="NZ_FUYR01000007.1"/>
</dbReference>
<keyword evidence="6 10" id="KW-0368">Histidine biosynthesis</keyword>
<dbReference type="PROSITE" id="PS51273">
    <property type="entry name" value="GATASE_TYPE_1"/>
    <property type="match status" value="1"/>
</dbReference>
<evidence type="ECO:0000256" key="9">
    <source>
        <dbReference type="ARBA" id="ARBA00049534"/>
    </source>
</evidence>
<dbReference type="EC" id="3.5.1.2" evidence="10"/>
<dbReference type="GO" id="GO:0004359">
    <property type="term" value="F:glutaminase activity"/>
    <property type="evidence" value="ECO:0007669"/>
    <property type="project" value="UniProtKB-EC"/>
</dbReference>
<sequence>MIAIIDYDMGNLGSIKNMIKKVGGDSIITNNREIIDEADGIILPGVGSFDAGVENLKKYELFDYIKDSAIHKKKPILGICLGMQLMTLSSAEGKTEGLGLVDGLAKKFSGDENLKIPYMGWNFVEKQKNSVLFDTFEETPKFYFVHSYYVQCVNRGDVAATSNYSMKFDSAFEKGNILGVQFHPEKSHRYGMTLMKGFLKFVDTYV</sequence>
<keyword evidence="10" id="KW-0963">Cytoplasm</keyword>
<evidence type="ECO:0000256" key="4">
    <source>
        <dbReference type="ARBA" id="ARBA00022801"/>
    </source>
</evidence>
<comment type="function">
    <text evidence="10">IGPS catalyzes the conversion of PRFAR and glutamine to IGP, AICAR and glutamate. The HisH subunit catalyzes the hydrolysis of glutamine to glutamate and ammonia as part of the synthesis of IGP and AICAR. The resulting ammonia molecule is channeled to the active site of HisF.</text>
</comment>
<proteinExistence type="inferred from homology"/>
<evidence type="ECO:0000313" key="14">
    <source>
        <dbReference type="Proteomes" id="UP000189981"/>
    </source>
</evidence>
<dbReference type="InterPro" id="IPR010139">
    <property type="entry name" value="Imidazole-glycPsynth_HisH"/>
</dbReference>
<comment type="subcellular location">
    <subcellularLocation>
        <location evidence="10">Cytoplasm</location>
    </subcellularLocation>
</comment>
<dbReference type="InterPro" id="IPR029062">
    <property type="entry name" value="Class_I_gatase-like"/>
</dbReference>
<dbReference type="PANTHER" id="PTHR42701">
    <property type="entry name" value="IMIDAZOLE GLYCEROL PHOSPHATE SYNTHASE SUBUNIT HISH"/>
    <property type="match status" value="1"/>
</dbReference>
<dbReference type="InterPro" id="IPR017926">
    <property type="entry name" value="GATASE"/>
</dbReference>
<keyword evidence="13" id="KW-0808">Transferase</keyword>
<dbReference type="Proteomes" id="UP000189981">
    <property type="component" value="Unassembled WGS sequence"/>
</dbReference>
<comment type="subunit">
    <text evidence="2 10">Heterodimer of HisH and HisF.</text>
</comment>
<dbReference type="SUPFAM" id="SSF52317">
    <property type="entry name" value="Class I glutamine amidotransferase-like"/>
    <property type="match status" value="1"/>
</dbReference>
<dbReference type="PIRSF" id="PIRSF000495">
    <property type="entry name" value="Amidotransf_hisH"/>
    <property type="match status" value="1"/>
</dbReference>
<gene>
    <name evidence="10" type="primary">hisH</name>
    <name evidence="13" type="ORF">SAMN05661099_3565</name>
</gene>
<feature type="active site" description="Nucleophile" evidence="10 11">
    <location>
        <position position="80"/>
    </location>
</feature>
<keyword evidence="7 10" id="KW-0456">Lyase</keyword>
<keyword evidence="14" id="KW-1185">Reference proteome</keyword>
<feature type="active site" evidence="10 11">
    <location>
        <position position="183"/>
    </location>
</feature>
<comment type="pathway">
    <text evidence="1 10">Amino-acid biosynthesis; L-histidine biosynthesis; L-histidine from 5-phospho-alpha-D-ribose 1-diphosphate: step 5/9.</text>
</comment>
<protein>
    <recommendedName>
        <fullName evidence="10">Imidazole glycerol phosphate synthase subunit HisH</fullName>
        <ecNumber evidence="10">4.3.2.10</ecNumber>
    </recommendedName>
    <alternativeName>
        <fullName evidence="10">IGP synthase glutaminase subunit</fullName>
        <ecNumber evidence="10">3.5.1.2</ecNumber>
    </alternativeName>
    <alternativeName>
        <fullName evidence="10">IGP synthase subunit HisH</fullName>
    </alternativeName>
    <alternativeName>
        <fullName evidence="10">ImGP synthase subunit HisH</fullName>
        <shortName evidence="10">IGPS subunit HisH</shortName>
    </alternativeName>
</protein>
<evidence type="ECO:0000256" key="11">
    <source>
        <dbReference type="PIRSR" id="PIRSR000495-1"/>
    </source>
</evidence>
<dbReference type="GO" id="GO:0016829">
    <property type="term" value="F:lyase activity"/>
    <property type="evidence" value="ECO:0007669"/>
    <property type="project" value="UniProtKB-KW"/>
</dbReference>
<evidence type="ECO:0000256" key="5">
    <source>
        <dbReference type="ARBA" id="ARBA00022962"/>
    </source>
</evidence>
<accession>A0A1T5FB54</accession>
<dbReference type="Pfam" id="PF00117">
    <property type="entry name" value="GATase"/>
    <property type="match status" value="1"/>
</dbReference>
<evidence type="ECO:0000256" key="7">
    <source>
        <dbReference type="ARBA" id="ARBA00023239"/>
    </source>
</evidence>
<dbReference type="PANTHER" id="PTHR42701:SF1">
    <property type="entry name" value="IMIDAZOLE GLYCEROL PHOSPHATE SYNTHASE SUBUNIT HISH"/>
    <property type="match status" value="1"/>
</dbReference>
<name>A0A1T5FB54_9SPHI</name>
<evidence type="ECO:0000256" key="1">
    <source>
        <dbReference type="ARBA" id="ARBA00005091"/>
    </source>
</evidence>
<dbReference type="GO" id="GO:0000107">
    <property type="term" value="F:imidazoleglycerol-phosphate synthase activity"/>
    <property type="evidence" value="ECO:0007669"/>
    <property type="project" value="UniProtKB-UniRule"/>
</dbReference>
<dbReference type="GO" id="GO:0000105">
    <property type="term" value="P:L-histidine biosynthetic process"/>
    <property type="evidence" value="ECO:0007669"/>
    <property type="project" value="UniProtKB-UniRule"/>
</dbReference>
<dbReference type="UniPathway" id="UPA00031">
    <property type="reaction ID" value="UER00010"/>
</dbReference>
<dbReference type="CDD" id="cd01748">
    <property type="entry name" value="GATase1_IGP_Synthase"/>
    <property type="match status" value="1"/>
</dbReference>
<evidence type="ECO:0000256" key="10">
    <source>
        <dbReference type="HAMAP-Rule" id="MF_00278"/>
    </source>
</evidence>
<feature type="domain" description="Glutamine amidotransferase" evidence="12">
    <location>
        <begin position="4"/>
        <end position="192"/>
    </location>
</feature>
<dbReference type="EC" id="4.3.2.10" evidence="10"/>
<keyword evidence="3 10" id="KW-0028">Amino-acid biosynthesis</keyword>
<dbReference type="GO" id="GO:0005737">
    <property type="term" value="C:cytoplasm"/>
    <property type="evidence" value="ECO:0007669"/>
    <property type="project" value="UniProtKB-SubCell"/>
</dbReference>